<dbReference type="Proteomes" id="UP001489902">
    <property type="component" value="Chromosome 5"/>
</dbReference>
<dbReference type="InterPro" id="IPR051209">
    <property type="entry name" value="FAD-bind_Monooxygenase_sf"/>
</dbReference>
<evidence type="ECO:0000256" key="1">
    <source>
        <dbReference type="ARBA" id="ARBA00010139"/>
    </source>
</evidence>
<dbReference type="SUPFAM" id="SSF51905">
    <property type="entry name" value="FAD/NAD(P)-binding domain"/>
    <property type="match status" value="1"/>
</dbReference>
<reference evidence="2 3" key="1">
    <citation type="submission" date="2024-04" db="EMBL/GenBank/DDBJ databases">
        <title>Complete genome sequence of Fusarium acuminatum.</title>
        <authorList>
            <person name="Lan B."/>
        </authorList>
    </citation>
    <scope>NUCLEOTIDE SEQUENCE [LARGE SCALE GENOMIC DNA]</scope>
    <source>
        <strain evidence="2">1A</strain>
    </source>
</reference>
<gene>
    <name evidence="2" type="ORF">QYS62_009614</name>
</gene>
<dbReference type="GO" id="GO:0004497">
    <property type="term" value="F:monooxygenase activity"/>
    <property type="evidence" value="ECO:0007669"/>
    <property type="project" value="UniProtKB-KW"/>
</dbReference>
<evidence type="ECO:0000313" key="2">
    <source>
        <dbReference type="EMBL" id="WZH48440.1"/>
    </source>
</evidence>
<dbReference type="PANTHER" id="PTHR42877:SF5">
    <property type="entry name" value="L-ORNITHINE N(5)-MONOOXYGENASE-RELATED"/>
    <property type="match status" value="1"/>
</dbReference>
<dbReference type="SUPFAM" id="SSF51735">
    <property type="entry name" value="NAD(P)-binding Rossmann-fold domains"/>
    <property type="match status" value="1"/>
</dbReference>
<dbReference type="InterPro" id="IPR036291">
    <property type="entry name" value="NAD(P)-bd_dom_sf"/>
</dbReference>
<keyword evidence="2" id="KW-0503">Monooxygenase</keyword>
<protein>
    <submittedName>
        <fullName evidence="2">Monooxygenase</fullName>
    </submittedName>
</protein>
<keyword evidence="3" id="KW-1185">Reference proteome</keyword>
<name>A0ABZ2X6U2_9HYPO</name>
<dbReference type="PANTHER" id="PTHR42877">
    <property type="entry name" value="L-ORNITHINE N(5)-MONOOXYGENASE-RELATED"/>
    <property type="match status" value="1"/>
</dbReference>
<evidence type="ECO:0000313" key="3">
    <source>
        <dbReference type="Proteomes" id="UP001489902"/>
    </source>
</evidence>
<accession>A0ABZ2X6U2</accession>
<dbReference type="Gene3D" id="3.40.50.720">
    <property type="entry name" value="NAD(P)-binding Rossmann-like Domain"/>
    <property type="match status" value="1"/>
</dbReference>
<comment type="similarity">
    <text evidence="1">Belongs to the FAD-binding monooxygenase family.</text>
</comment>
<organism evidence="2 3">
    <name type="scientific">Fusarium acuminatum</name>
    <dbReference type="NCBI Taxonomy" id="5515"/>
    <lineage>
        <taxon>Eukaryota</taxon>
        <taxon>Fungi</taxon>
        <taxon>Dikarya</taxon>
        <taxon>Ascomycota</taxon>
        <taxon>Pezizomycotina</taxon>
        <taxon>Sordariomycetes</taxon>
        <taxon>Hypocreomycetidae</taxon>
        <taxon>Hypocreales</taxon>
        <taxon>Nectriaceae</taxon>
        <taxon>Fusarium</taxon>
        <taxon>Fusarium tricinctum species complex</taxon>
    </lineage>
</organism>
<dbReference type="InterPro" id="IPR036188">
    <property type="entry name" value="FAD/NAD-bd_sf"/>
</dbReference>
<dbReference type="InterPro" id="IPR002347">
    <property type="entry name" value="SDR_fam"/>
</dbReference>
<dbReference type="Pfam" id="PF00106">
    <property type="entry name" value="adh_short"/>
    <property type="match status" value="1"/>
</dbReference>
<proteinExistence type="inferred from homology"/>
<keyword evidence="2" id="KW-0560">Oxidoreductase</keyword>
<dbReference type="EMBL" id="CP151264">
    <property type="protein sequence ID" value="WZH48440.1"/>
    <property type="molecule type" value="Genomic_DNA"/>
</dbReference>
<sequence>MVHISSIAAQIPVLSVPMYFAAKAGISHFAWTLTGPETPPTSADLASIRVTAVKLGVIKTPLWTEHPEKLAWIDGSEDKWVEPEDAAISRQKLTDASRRYITENAPAEYVDALVPKFEVSCKRRVFGTGYLETLHKPNLHLISEDLVERIGQRSVFLRFGKELPADAIMLATGFETD</sequence>